<feature type="transmembrane region" description="Helical" evidence="1">
    <location>
        <begin position="12"/>
        <end position="32"/>
    </location>
</feature>
<accession>A0A2S1YL16</accession>
<feature type="transmembrane region" description="Helical" evidence="1">
    <location>
        <begin position="84"/>
        <end position="101"/>
    </location>
</feature>
<evidence type="ECO:0000313" key="2">
    <source>
        <dbReference type="EMBL" id="AWK04780.1"/>
    </source>
</evidence>
<reference evidence="2 3" key="1">
    <citation type="submission" date="2018-05" db="EMBL/GenBank/DDBJ databases">
        <title>Genome sequencing of Flavobacterium sp. HYN0056.</title>
        <authorList>
            <person name="Yi H."/>
            <person name="Baek C."/>
        </authorList>
    </citation>
    <scope>NUCLEOTIDE SEQUENCE [LARGE SCALE GENOMIC DNA]</scope>
    <source>
        <strain evidence="2 3">HYN0056</strain>
    </source>
</reference>
<keyword evidence="3" id="KW-1185">Reference proteome</keyword>
<dbReference type="AlphaFoldDB" id="A0A2S1YL16"/>
<feature type="transmembrane region" description="Helical" evidence="1">
    <location>
        <begin position="52"/>
        <end position="72"/>
    </location>
</feature>
<keyword evidence="1" id="KW-0472">Membrane</keyword>
<dbReference type="EMBL" id="CP029255">
    <property type="protein sequence ID" value="AWK04780.1"/>
    <property type="molecule type" value="Genomic_DNA"/>
</dbReference>
<protein>
    <submittedName>
        <fullName evidence="2">Uncharacterized protein</fullName>
    </submittedName>
</protein>
<dbReference type="Proteomes" id="UP000245250">
    <property type="component" value="Chromosome"/>
</dbReference>
<keyword evidence="1" id="KW-1133">Transmembrane helix</keyword>
<evidence type="ECO:0000256" key="1">
    <source>
        <dbReference type="SAM" id="Phobius"/>
    </source>
</evidence>
<evidence type="ECO:0000313" key="3">
    <source>
        <dbReference type="Proteomes" id="UP000245250"/>
    </source>
</evidence>
<gene>
    <name evidence="2" type="ORF">HYN56_11310</name>
</gene>
<sequence length="228" mass="26411">MSEEISKKSIIDLSTVIAVGGIILYQLGWLYWETFFNSLNIDSSFIDIPIEKIISTTWWTIAVVIIVFHRVLDLISTNKHIIPLSDGLLYVALALALLYFVYNTEDIWYTLATITFFLVIFSLEFIKRFLGSITGKKYMYAVAIIMYVLAFYFYSSKATKDANIIKSYRYNDIEIIMNEGNKIIKGKFIYFMNDKYFVLSQNKEKKIVTLVINNSEINHTTLLTSKSK</sequence>
<proteinExistence type="predicted"/>
<organism evidence="2 3">
    <name type="scientific">Flavobacterium crocinum</name>
    <dbReference type="NCBI Taxonomy" id="2183896"/>
    <lineage>
        <taxon>Bacteria</taxon>
        <taxon>Pseudomonadati</taxon>
        <taxon>Bacteroidota</taxon>
        <taxon>Flavobacteriia</taxon>
        <taxon>Flavobacteriales</taxon>
        <taxon>Flavobacteriaceae</taxon>
        <taxon>Flavobacterium</taxon>
    </lineage>
</organism>
<dbReference type="RefSeq" id="WP_109192264.1">
    <property type="nucleotide sequence ID" value="NZ_CP029255.1"/>
</dbReference>
<feature type="transmembrane region" description="Helical" evidence="1">
    <location>
        <begin position="138"/>
        <end position="155"/>
    </location>
</feature>
<dbReference type="KEGG" id="fcr:HYN56_11310"/>
<dbReference type="OrthoDB" id="1373900at2"/>
<name>A0A2S1YL16_9FLAO</name>
<feature type="transmembrane region" description="Helical" evidence="1">
    <location>
        <begin position="107"/>
        <end position="126"/>
    </location>
</feature>
<keyword evidence="1" id="KW-0812">Transmembrane</keyword>